<evidence type="ECO:0000313" key="2">
    <source>
        <dbReference type="Proteomes" id="UP000595426"/>
    </source>
</evidence>
<protein>
    <submittedName>
        <fullName evidence="1">Uncharacterized protein</fullName>
    </submittedName>
</protein>
<evidence type="ECO:0000313" key="1">
    <source>
        <dbReference type="EMBL" id="QQN57050.1"/>
    </source>
</evidence>
<sequence>MNSEYPLFLPSVTRSFTDFESALTDSNIRLKESREALYAIINKNIFKEIVIVDGSNNPILSDNEIESFRSKGVIIEQILFQQDKGLVSEFGKGHGEMQITNYMVEHSELVKKAGGFVKLTPRYFFDNLENIFHIIDQHPNIFFFYYPSPIRNIKPFVMSIFYKVSLDFYKENIEKSIQFHNKKTSGYMESVLYRQLIKKTKKGIRVAYPHFSGTSGTTGKSIRNQYVFLRNICSKLGLMAYSFK</sequence>
<proteinExistence type="predicted"/>
<keyword evidence="2" id="KW-1185">Reference proteome</keyword>
<name>A0A7T7UVM1_9FLAO</name>
<organism evidence="1 2">
    <name type="scientific">Elizabethkingia bruuniana</name>
    <dbReference type="NCBI Taxonomy" id="1756149"/>
    <lineage>
        <taxon>Bacteria</taxon>
        <taxon>Pseudomonadati</taxon>
        <taxon>Bacteroidota</taxon>
        <taxon>Flavobacteriia</taxon>
        <taxon>Flavobacteriales</taxon>
        <taxon>Weeksellaceae</taxon>
        <taxon>Elizabethkingia</taxon>
    </lineage>
</organism>
<dbReference type="Proteomes" id="UP000595426">
    <property type="component" value="Chromosome"/>
</dbReference>
<dbReference type="RefSeq" id="WP_059333914.1">
    <property type="nucleotide sequence ID" value="NZ_CBCSDR010000007.1"/>
</dbReference>
<dbReference type="EMBL" id="CP067018">
    <property type="protein sequence ID" value="QQN57050.1"/>
    <property type="molecule type" value="Genomic_DNA"/>
</dbReference>
<dbReference type="GeneID" id="93131423"/>
<dbReference type="AlphaFoldDB" id="A0A7T7UVM1"/>
<gene>
    <name evidence="1" type="ORF">I6H88_11310</name>
</gene>
<dbReference type="KEGG" id="egm:AYC65_00820"/>
<reference evidence="1 2" key="1">
    <citation type="submission" date="2020-12" db="EMBL/GenBank/DDBJ databases">
        <title>FDA dAtabase for Regulatory Grade micrObial Sequences (FDA-ARGOS): Supporting development and validation of Infectious Disease Dx tests.</title>
        <authorList>
            <person name="Kerrigan L."/>
            <person name="Long C."/>
            <person name="Tallon L."/>
            <person name="Sadzewicz L."/>
            <person name="Zhao X."/>
            <person name="Boylan J."/>
            <person name="Ott S."/>
            <person name="Bowen H."/>
            <person name="Vavikolanu K."/>
            <person name="Mehta A."/>
            <person name="Aluvathingal J."/>
            <person name="Nadendla S."/>
            <person name="Yan Y."/>
            <person name="Sichtig H."/>
        </authorList>
    </citation>
    <scope>NUCLEOTIDE SEQUENCE [LARGE SCALE GENOMIC DNA]</scope>
    <source>
        <strain evidence="1 2">FDAARGOS_1031</strain>
    </source>
</reference>
<accession>A0A7T7UVM1</accession>